<sequence>MKRTSYALLSITSVAAVLALWQVAGAKQWVDPLLLPPLSDIILTAGELAQDGYRQVSLWEHIAVSVARALGAFSVAIILGVPLGLLMGLSPPIAAIFNPFVQFLRPLPKIALIPLAVVWLGIGEASKFFLIFIATFLSVVVGACAAVERVERSRIRVAQTLGASRRQIFFHVVLPDTLPELFTTVRLAIGIGWTSLIAAEMVAATSGIGWMVMNASAYLRTDIVMLGILLLGGIGYVLDLLLVGAQRVFVPWAGKSS</sequence>
<organism evidence="11 12">
    <name type="scientific">Pectobacterium brasiliense</name>
    <dbReference type="NCBI Taxonomy" id="180957"/>
    <lineage>
        <taxon>Bacteria</taxon>
        <taxon>Pseudomonadati</taxon>
        <taxon>Pseudomonadota</taxon>
        <taxon>Gammaproteobacteria</taxon>
        <taxon>Enterobacterales</taxon>
        <taxon>Pectobacteriaceae</taxon>
        <taxon>Pectobacterium</taxon>
    </lineage>
</organism>
<evidence type="ECO:0000256" key="3">
    <source>
        <dbReference type="ARBA" id="ARBA00022448"/>
    </source>
</evidence>
<feature type="transmembrane region" description="Helical" evidence="9">
    <location>
        <begin position="69"/>
        <end position="91"/>
    </location>
</feature>
<comment type="subcellular location">
    <subcellularLocation>
        <location evidence="1">Cell inner membrane</location>
        <topology evidence="1">Multi-pass membrane protein</topology>
    </subcellularLocation>
    <subcellularLocation>
        <location evidence="9">Cell membrane</location>
        <topology evidence="9">Multi-pass membrane protein</topology>
    </subcellularLocation>
</comment>
<dbReference type="AlphaFoldDB" id="A0A0M2F2Z4"/>
<evidence type="ECO:0000313" key="11">
    <source>
        <dbReference type="EMBL" id="KGA35373.1"/>
    </source>
</evidence>
<protein>
    <submittedName>
        <fullName evidence="11">Taurine ABC transporter permease</fullName>
    </submittedName>
</protein>
<name>A0A0M2F2Z4_9GAMM</name>
<dbReference type="InterPro" id="IPR000515">
    <property type="entry name" value="MetI-like"/>
</dbReference>
<evidence type="ECO:0000259" key="10">
    <source>
        <dbReference type="PROSITE" id="PS50928"/>
    </source>
</evidence>
<evidence type="ECO:0000256" key="5">
    <source>
        <dbReference type="ARBA" id="ARBA00022519"/>
    </source>
</evidence>
<dbReference type="PANTHER" id="PTHR30151">
    <property type="entry name" value="ALKANE SULFONATE ABC TRANSPORTER-RELATED, MEMBRANE SUBUNIT"/>
    <property type="match status" value="1"/>
</dbReference>
<dbReference type="GO" id="GO:0005886">
    <property type="term" value="C:plasma membrane"/>
    <property type="evidence" value="ECO:0007669"/>
    <property type="project" value="UniProtKB-SubCell"/>
</dbReference>
<evidence type="ECO:0000256" key="4">
    <source>
        <dbReference type="ARBA" id="ARBA00022475"/>
    </source>
</evidence>
<gene>
    <name evidence="11" type="ORF">KU74_02570</name>
</gene>
<dbReference type="Gene3D" id="1.10.3720.10">
    <property type="entry name" value="MetI-like"/>
    <property type="match status" value="1"/>
</dbReference>
<evidence type="ECO:0000256" key="8">
    <source>
        <dbReference type="ARBA" id="ARBA00023136"/>
    </source>
</evidence>
<dbReference type="PROSITE" id="PS50928">
    <property type="entry name" value="ABC_TM1"/>
    <property type="match status" value="1"/>
</dbReference>
<dbReference type="EMBL" id="JQOD01000001">
    <property type="protein sequence ID" value="KGA35373.1"/>
    <property type="molecule type" value="Genomic_DNA"/>
</dbReference>
<feature type="transmembrane region" description="Helical" evidence="9">
    <location>
        <begin position="128"/>
        <end position="147"/>
    </location>
</feature>
<keyword evidence="7 9" id="KW-1133">Transmembrane helix</keyword>
<dbReference type="CDD" id="cd06261">
    <property type="entry name" value="TM_PBP2"/>
    <property type="match status" value="1"/>
</dbReference>
<keyword evidence="5" id="KW-0997">Cell inner membrane</keyword>
<evidence type="ECO:0000256" key="2">
    <source>
        <dbReference type="ARBA" id="ARBA00007069"/>
    </source>
</evidence>
<dbReference type="Proteomes" id="UP000029435">
    <property type="component" value="Unassembled WGS sequence"/>
</dbReference>
<keyword evidence="4" id="KW-1003">Cell membrane</keyword>
<evidence type="ECO:0000313" key="12">
    <source>
        <dbReference type="Proteomes" id="UP000029435"/>
    </source>
</evidence>
<evidence type="ECO:0000256" key="7">
    <source>
        <dbReference type="ARBA" id="ARBA00022989"/>
    </source>
</evidence>
<evidence type="ECO:0000256" key="1">
    <source>
        <dbReference type="ARBA" id="ARBA00004429"/>
    </source>
</evidence>
<reference evidence="11 12" key="1">
    <citation type="submission" date="2014-08" db="EMBL/GenBank/DDBJ databases">
        <title>Genome sequences of NCPPB Pectobacterium isolates.</title>
        <authorList>
            <person name="Glover R.H."/>
            <person name="Sapp M."/>
            <person name="Elphinstone J."/>
        </authorList>
    </citation>
    <scope>NUCLEOTIDE SEQUENCE [LARGE SCALE GENOMIC DNA]</scope>
    <source>
        <strain evidence="11 12">LMG 21372</strain>
    </source>
</reference>
<feature type="transmembrane region" description="Helical" evidence="9">
    <location>
        <begin position="223"/>
        <end position="245"/>
    </location>
</feature>
<dbReference type="GO" id="GO:0010438">
    <property type="term" value="P:cellular response to sulfur starvation"/>
    <property type="evidence" value="ECO:0007669"/>
    <property type="project" value="TreeGrafter"/>
</dbReference>
<proteinExistence type="inferred from homology"/>
<dbReference type="RefSeq" id="WP_039311967.1">
    <property type="nucleotide sequence ID" value="NZ_JQOD01000001.1"/>
</dbReference>
<evidence type="ECO:0000256" key="9">
    <source>
        <dbReference type="RuleBase" id="RU363032"/>
    </source>
</evidence>
<dbReference type="SUPFAM" id="SSF161098">
    <property type="entry name" value="MetI-like"/>
    <property type="match status" value="1"/>
</dbReference>
<dbReference type="PANTHER" id="PTHR30151:SF25">
    <property type="entry name" value="TAURINE TRANSPORT SYSTEM PERMEASE PROTEIN TAUC"/>
    <property type="match status" value="1"/>
</dbReference>
<keyword evidence="6 9" id="KW-0812">Transmembrane</keyword>
<feature type="transmembrane region" description="Helical" evidence="9">
    <location>
        <begin position="103"/>
        <end position="122"/>
    </location>
</feature>
<feature type="transmembrane region" description="Helical" evidence="9">
    <location>
        <begin position="187"/>
        <end position="211"/>
    </location>
</feature>
<accession>A0A0M2F2Z4</accession>
<keyword evidence="3 9" id="KW-0813">Transport</keyword>
<dbReference type="Pfam" id="PF00528">
    <property type="entry name" value="BPD_transp_1"/>
    <property type="match status" value="1"/>
</dbReference>
<keyword evidence="8 9" id="KW-0472">Membrane</keyword>
<feature type="domain" description="ABC transmembrane type-1" evidence="10">
    <location>
        <begin position="62"/>
        <end position="242"/>
    </location>
</feature>
<dbReference type="FunFam" id="1.10.3720.10:FF:000003">
    <property type="entry name" value="Aliphatic sulfonate ABC transporter permease"/>
    <property type="match status" value="1"/>
</dbReference>
<evidence type="ECO:0000256" key="6">
    <source>
        <dbReference type="ARBA" id="ARBA00022692"/>
    </source>
</evidence>
<comment type="caution">
    <text evidence="11">The sequence shown here is derived from an EMBL/GenBank/DDBJ whole genome shotgun (WGS) entry which is preliminary data.</text>
</comment>
<dbReference type="GO" id="GO:0042918">
    <property type="term" value="P:alkanesulfonate transmembrane transport"/>
    <property type="evidence" value="ECO:0007669"/>
    <property type="project" value="UniProtKB-ARBA"/>
</dbReference>
<dbReference type="InterPro" id="IPR035906">
    <property type="entry name" value="MetI-like_sf"/>
</dbReference>
<dbReference type="OrthoDB" id="8138334at2"/>
<comment type="similarity">
    <text evidence="2">Belongs to the binding-protein-dependent transport system permease family. CysTW subfamily.</text>
</comment>